<evidence type="ECO:0000256" key="7">
    <source>
        <dbReference type="ARBA" id="ARBA00017058"/>
    </source>
</evidence>
<dbReference type="InterPro" id="IPR000362">
    <property type="entry name" value="Fumarate_lyase_fam"/>
</dbReference>
<dbReference type="EC" id="4.3.2.2" evidence="6 12"/>
<keyword evidence="9 12" id="KW-0456">Lyase</keyword>
<dbReference type="SMART" id="SM00998">
    <property type="entry name" value="ADSL_C"/>
    <property type="match status" value="1"/>
</dbReference>
<dbReference type="Proteomes" id="UP001431209">
    <property type="component" value="Unassembled WGS sequence"/>
</dbReference>
<dbReference type="Pfam" id="PF00206">
    <property type="entry name" value="Lyase_1"/>
    <property type="match status" value="1"/>
</dbReference>
<dbReference type="Pfam" id="PF10397">
    <property type="entry name" value="ADSL_C"/>
    <property type="match status" value="1"/>
</dbReference>
<evidence type="ECO:0000256" key="5">
    <source>
        <dbReference type="ARBA" id="ARBA00011668"/>
    </source>
</evidence>
<dbReference type="GO" id="GO:0004018">
    <property type="term" value="F:N6-(1,2-dicarboxyethyl)AMP AMP-lyase (fumarate-forming) activity"/>
    <property type="evidence" value="ECO:0007669"/>
    <property type="project" value="InterPro"/>
</dbReference>
<gene>
    <name evidence="14" type="ORF">AKO1_015205</name>
</gene>
<evidence type="ECO:0000313" key="15">
    <source>
        <dbReference type="Proteomes" id="UP001431209"/>
    </source>
</evidence>
<comment type="caution">
    <text evidence="14">The sequence shown here is derived from an EMBL/GenBank/DDBJ whole genome shotgun (WGS) entry which is preliminary data.</text>
</comment>
<evidence type="ECO:0000256" key="1">
    <source>
        <dbReference type="ARBA" id="ARBA00000598"/>
    </source>
</evidence>
<name>A0AAW2ZFW4_9EUKA</name>
<evidence type="ECO:0000256" key="3">
    <source>
        <dbReference type="ARBA" id="ARBA00004734"/>
    </source>
</evidence>
<dbReference type="FunFam" id="1.10.40.30:FF:000005">
    <property type="entry name" value="Adenylosuccinate lyase"/>
    <property type="match status" value="1"/>
</dbReference>
<accession>A0AAW2ZFW4</accession>
<comment type="similarity">
    <text evidence="4 12">Belongs to the lyase 1 family. Adenylosuccinate lyase subfamily.</text>
</comment>
<dbReference type="InterPro" id="IPR004769">
    <property type="entry name" value="Pur_lyase"/>
</dbReference>
<dbReference type="GO" id="GO:0005829">
    <property type="term" value="C:cytosol"/>
    <property type="evidence" value="ECO:0007669"/>
    <property type="project" value="TreeGrafter"/>
</dbReference>
<sequence length="483" mass="55708">MANKVCDNPLIERYASPEMSYIWSPHKKFSTWRRLWFTLAEAEHELGLQQVTKEQLEELQEHLEVNDESIKRASDYEKKFRHDVMSHVHSFGDDCPKSKGIIHLGATSCFVGDNTDLVQMKDSMELVQKKLLRVIYLLKEFSQKHAELPTLGFTHFQPAQLTTVGKRATLWLQDFLLDFDNLMTVKDKLQFRGVKGTTGTQASFLDLFEGDHEKVRDLDRRITKKMGFKKTIAVTGQTYTRKQDYSVMSAVVAVSHSAQKLATDIRLLMHLKELEEPFEKNQIGSSAMAYKRNPMRCERICALSRFSMSLLDNSQHTHSNQWFERTLDDSANRRLALSLMFLTIDGILNIVSNVVDGMVVWPHVIRKHVMEELPFMATENILMECVKKGGDRQVLHESIRVHSMEAARRVKEEGAENDLMSRIKNDKDFSVVHGLLDSMVDPRQFVGRCPEQVKEFISEEVDPVLEQYKDLVPDAKQDFKLKV</sequence>
<dbReference type="InterPro" id="IPR008948">
    <property type="entry name" value="L-Aspartase-like"/>
</dbReference>
<dbReference type="PRINTS" id="PR00149">
    <property type="entry name" value="FUMRATELYASE"/>
</dbReference>
<dbReference type="Gene3D" id="1.10.275.60">
    <property type="match status" value="1"/>
</dbReference>
<evidence type="ECO:0000256" key="10">
    <source>
        <dbReference type="ARBA" id="ARBA00030717"/>
    </source>
</evidence>
<comment type="catalytic activity">
    <reaction evidence="11 12">
        <text>N(6)-(1,2-dicarboxyethyl)-AMP = fumarate + AMP</text>
        <dbReference type="Rhea" id="RHEA:16853"/>
        <dbReference type="ChEBI" id="CHEBI:29806"/>
        <dbReference type="ChEBI" id="CHEBI:57567"/>
        <dbReference type="ChEBI" id="CHEBI:456215"/>
        <dbReference type="EC" id="4.3.2.2"/>
    </reaction>
</comment>
<evidence type="ECO:0000256" key="9">
    <source>
        <dbReference type="ARBA" id="ARBA00023239"/>
    </source>
</evidence>
<dbReference type="Gene3D" id="1.20.200.10">
    <property type="entry name" value="Fumarase/aspartase (Central domain)"/>
    <property type="match status" value="1"/>
</dbReference>
<evidence type="ECO:0000256" key="8">
    <source>
        <dbReference type="ARBA" id="ARBA00022755"/>
    </source>
</evidence>
<keyword evidence="15" id="KW-1185">Reference proteome</keyword>
<evidence type="ECO:0000256" key="2">
    <source>
        <dbReference type="ARBA" id="ARBA00004706"/>
    </source>
</evidence>
<dbReference type="AlphaFoldDB" id="A0AAW2ZFW4"/>
<dbReference type="InterPro" id="IPR019468">
    <property type="entry name" value="AdenyloSucc_lyase_C"/>
</dbReference>
<dbReference type="PROSITE" id="PS00163">
    <property type="entry name" value="FUMARATE_LYASES"/>
    <property type="match status" value="1"/>
</dbReference>
<dbReference type="InterPro" id="IPR022761">
    <property type="entry name" value="Fumarate_lyase_N"/>
</dbReference>
<organism evidence="14 15">
    <name type="scientific">Acrasis kona</name>
    <dbReference type="NCBI Taxonomy" id="1008807"/>
    <lineage>
        <taxon>Eukaryota</taxon>
        <taxon>Discoba</taxon>
        <taxon>Heterolobosea</taxon>
        <taxon>Tetramitia</taxon>
        <taxon>Eutetramitia</taxon>
        <taxon>Acrasidae</taxon>
        <taxon>Acrasis</taxon>
    </lineage>
</organism>
<comment type="catalytic activity">
    <reaction evidence="1 12">
        <text>(2S)-2-[5-amino-1-(5-phospho-beta-D-ribosyl)imidazole-4-carboxamido]succinate = 5-amino-1-(5-phospho-beta-D-ribosyl)imidazole-4-carboxamide + fumarate</text>
        <dbReference type="Rhea" id="RHEA:23920"/>
        <dbReference type="ChEBI" id="CHEBI:29806"/>
        <dbReference type="ChEBI" id="CHEBI:58443"/>
        <dbReference type="ChEBI" id="CHEBI:58475"/>
        <dbReference type="EC" id="4.3.2.2"/>
    </reaction>
</comment>
<dbReference type="CDD" id="cd03302">
    <property type="entry name" value="Adenylsuccinate_lyase_2"/>
    <property type="match status" value="1"/>
</dbReference>
<proteinExistence type="inferred from homology"/>
<dbReference type="PANTHER" id="PTHR43172:SF1">
    <property type="entry name" value="ADENYLOSUCCINATE LYASE"/>
    <property type="match status" value="1"/>
</dbReference>
<comment type="subunit">
    <text evidence="5">Homotetramer. Residues from neighboring subunits contribute catalytic and substrate-binding residues to each active site.</text>
</comment>
<protein>
    <recommendedName>
        <fullName evidence="7 12">Adenylosuccinate lyase</fullName>
        <shortName evidence="12">ASL</shortName>
        <ecNumber evidence="6 12">4.3.2.2</ecNumber>
    </recommendedName>
    <alternativeName>
        <fullName evidence="10 12">Adenylosuccinase</fullName>
    </alternativeName>
</protein>
<evidence type="ECO:0000256" key="4">
    <source>
        <dbReference type="ARBA" id="ARBA00008273"/>
    </source>
</evidence>
<keyword evidence="8 12" id="KW-0658">Purine biosynthesis</keyword>
<dbReference type="SUPFAM" id="SSF48557">
    <property type="entry name" value="L-aspartase-like"/>
    <property type="match status" value="1"/>
</dbReference>
<evidence type="ECO:0000256" key="12">
    <source>
        <dbReference type="RuleBase" id="RU361172"/>
    </source>
</evidence>
<evidence type="ECO:0000259" key="13">
    <source>
        <dbReference type="SMART" id="SM00998"/>
    </source>
</evidence>
<evidence type="ECO:0000256" key="11">
    <source>
        <dbReference type="ARBA" id="ARBA00047513"/>
    </source>
</evidence>
<comment type="pathway">
    <text evidence="3 12">Purine metabolism; AMP biosynthesis via de novo pathway; AMP from IMP: step 2/2.</text>
</comment>
<evidence type="ECO:0000313" key="14">
    <source>
        <dbReference type="EMBL" id="KAL0487898.1"/>
    </source>
</evidence>
<comment type="pathway">
    <text evidence="2 12">Purine metabolism; IMP biosynthesis via de novo pathway; 5-amino-1-(5-phospho-D-ribosyl)imidazole-4-carboxamide from 5-amino-1-(5-phospho-D-ribosyl)imidazole-4-carboxylate: step 2/2.</text>
</comment>
<dbReference type="InterPro" id="IPR020557">
    <property type="entry name" value="Fumarate_lyase_CS"/>
</dbReference>
<dbReference type="GO" id="GO:0070626">
    <property type="term" value="F:(S)-2-(5-amino-1-(5-phospho-D-ribosyl)imidazole-4-carboxamido) succinate lyase (fumarate-forming) activity"/>
    <property type="evidence" value="ECO:0007669"/>
    <property type="project" value="TreeGrafter"/>
</dbReference>
<dbReference type="Gene3D" id="1.10.40.30">
    <property type="entry name" value="Fumarase/aspartase (C-terminal domain)"/>
    <property type="match status" value="1"/>
</dbReference>
<reference evidence="14 15" key="1">
    <citation type="submission" date="2024-03" db="EMBL/GenBank/DDBJ databases">
        <title>The Acrasis kona genome and developmental transcriptomes reveal deep origins of eukaryotic multicellular pathways.</title>
        <authorList>
            <person name="Sheikh S."/>
            <person name="Fu C.-J."/>
            <person name="Brown M.W."/>
            <person name="Baldauf S.L."/>
        </authorList>
    </citation>
    <scope>NUCLEOTIDE SEQUENCE [LARGE SCALE GENOMIC DNA]</scope>
    <source>
        <strain evidence="14 15">ATCC MYA-3509</strain>
    </source>
</reference>
<evidence type="ECO:0000256" key="6">
    <source>
        <dbReference type="ARBA" id="ARBA00012339"/>
    </source>
</evidence>
<dbReference type="PANTHER" id="PTHR43172">
    <property type="entry name" value="ADENYLOSUCCINATE LYASE"/>
    <property type="match status" value="1"/>
</dbReference>
<dbReference type="EMBL" id="JAOPGA020001382">
    <property type="protein sequence ID" value="KAL0487898.1"/>
    <property type="molecule type" value="Genomic_DNA"/>
</dbReference>
<feature type="domain" description="Adenylosuccinate lyase C-terminal" evidence="13">
    <location>
        <begin position="373"/>
        <end position="457"/>
    </location>
</feature>
<dbReference type="GO" id="GO:0044208">
    <property type="term" value="P:'de novo' AMP biosynthetic process"/>
    <property type="evidence" value="ECO:0007669"/>
    <property type="project" value="TreeGrafter"/>
</dbReference>
<dbReference type="NCBIfam" id="TIGR00928">
    <property type="entry name" value="purB"/>
    <property type="match status" value="1"/>
</dbReference>